<name>A0A073KP04_9BACI</name>
<dbReference type="PANTHER" id="PTHR30126:SF40">
    <property type="entry name" value="HTH-TYPE TRANSCRIPTIONAL REGULATOR GLTR"/>
    <property type="match status" value="1"/>
</dbReference>
<dbReference type="OrthoDB" id="63123at2"/>
<dbReference type="PROSITE" id="PS50931">
    <property type="entry name" value="HTH_LYSR"/>
    <property type="match status" value="1"/>
</dbReference>
<gene>
    <name evidence="7" type="ORF">BAGA_29030</name>
</gene>
<dbReference type="GO" id="GO:0000976">
    <property type="term" value="F:transcription cis-regulatory region binding"/>
    <property type="evidence" value="ECO:0007669"/>
    <property type="project" value="TreeGrafter"/>
</dbReference>
<evidence type="ECO:0000256" key="1">
    <source>
        <dbReference type="ARBA" id="ARBA00009437"/>
    </source>
</evidence>
<proteinExistence type="inferred from homology"/>
<dbReference type="GO" id="GO:0003700">
    <property type="term" value="F:DNA-binding transcription factor activity"/>
    <property type="evidence" value="ECO:0007669"/>
    <property type="project" value="InterPro"/>
</dbReference>
<feature type="domain" description="HTH lysR-type" evidence="6">
    <location>
        <begin position="1"/>
        <end position="58"/>
    </location>
</feature>
<keyword evidence="4" id="KW-0238">DNA-binding</keyword>
<evidence type="ECO:0000256" key="4">
    <source>
        <dbReference type="ARBA" id="ARBA00023125"/>
    </source>
</evidence>
<dbReference type="PANTHER" id="PTHR30126">
    <property type="entry name" value="HTH-TYPE TRANSCRIPTIONAL REGULATOR"/>
    <property type="match status" value="1"/>
</dbReference>
<dbReference type="RefSeq" id="WP_033674732.1">
    <property type="nucleotide sequence ID" value="NZ_JOTM01000009.1"/>
</dbReference>
<evidence type="ECO:0000313" key="7">
    <source>
        <dbReference type="EMBL" id="KEK24098.1"/>
    </source>
</evidence>
<comment type="caution">
    <text evidence="7">The sequence shown here is derived from an EMBL/GenBank/DDBJ whole genome shotgun (WGS) entry which is preliminary data.</text>
</comment>
<dbReference type="CDD" id="cd05466">
    <property type="entry name" value="PBP2_LTTR_substrate"/>
    <property type="match status" value="1"/>
</dbReference>
<dbReference type="InterPro" id="IPR036388">
    <property type="entry name" value="WH-like_DNA-bd_sf"/>
</dbReference>
<dbReference type="AlphaFoldDB" id="A0A073KP04"/>
<dbReference type="Pfam" id="PF03466">
    <property type="entry name" value="LysR_substrate"/>
    <property type="match status" value="1"/>
</dbReference>
<dbReference type="InterPro" id="IPR036390">
    <property type="entry name" value="WH_DNA-bd_sf"/>
</dbReference>
<dbReference type="Pfam" id="PF00126">
    <property type="entry name" value="HTH_1"/>
    <property type="match status" value="1"/>
</dbReference>
<dbReference type="InterPro" id="IPR000847">
    <property type="entry name" value="LysR_HTH_N"/>
</dbReference>
<sequence>MNLFDFKVFKGVAHLKSISLAAKELHMTQPAITHIINKLEKRYSLTLFDRSRQGTVLTENGKEFLVCVNQLLIEYENLENIAFQLKNKSLYKIVLATYPSVTVYCLAECIELGSFDQSKYVLAVREGSYQEVLEWMSTGNADFAISIKENLIPGFQYRFIGEDPYVLVSAKSVPSNLIAADLKKYPFIMPLSGCKEVLEPYLKQNEITINKVMESETISSTLALTLQINGITIVPLSGLNKQIINDFLIQPLEIKIQRQLIMQWSLKKENDPLFISFIDNLLTQLQKRKADSLR</sequence>
<dbReference type="Proteomes" id="UP000027778">
    <property type="component" value="Unassembled WGS sequence"/>
</dbReference>
<organism evidence="7 8">
    <name type="scientific">Bacillus gaemokensis</name>
    <dbReference type="NCBI Taxonomy" id="574375"/>
    <lineage>
        <taxon>Bacteria</taxon>
        <taxon>Bacillati</taxon>
        <taxon>Bacillota</taxon>
        <taxon>Bacilli</taxon>
        <taxon>Bacillales</taxon>
        <taxon>Bacillaceae</taxon>
        <taxon>Bacillus</taxon>
        <taxon>Bacillus cereus group</taxon>
    </lineage>
</organism>
<accession>A0A073KP04</accession>
<protein>
    <recommendedName>
        <fullName evidence="2">HTH-type transcriptional regulator CzcR</fullName>
    </recommendedName>
</protein>
<dbReference type="InterPro" id="IPR005119">
    <property type="entry name" value="LysR_subst-bd"/>
</dbReference>
<comment type="similarity">
    <text evidence="1">Belongs to the LysR transcriptional regulatory family.</text>
</comment>
<dbReference type="SUPFAM" id="SSF46785">
    <property type="entry name" value="Winged helix' DNA-binding domain"/>
    <property type="match status" value="1"/>
</dbReference>
<evidence type="ECO:0000259" key="6">
    <source>
        <dbReference type="PROSITE" id="PS50931"/>
    </source>
</evidence>
<reference evidence="7 8" key="1">
    <citation type="submission" date="2014-06" db="EMBL/GenBank/DDBJ databases">
        <title>Draft genome sequence of Bacillus gaemokensis JCM 15801 (MCCC 1A00707).</title>
        <authorList>
            <person name="Lai Q."/>
            <person name="Liu Y."/>
            <person name="Shao Z."/>
        </authorList>
    </citation>
    <scope>NUCLEOTIDE SEQUENCE [LARGE SCALE GENOMIC DNA]</scope>
    <source>
        <strain evidence="7 8">JCM 15801</strain>
    </source>
</reference>
<evidence type="ECO:0000313" key="8">
    <source>
        <dbReference type="Proteomes" id="UP000027778"/>
    </source>
</evidence>
<dbReference type="PRINTS" id="PR00039">
    <property type="entry name" value="HTHLYSR"/>
</dbReference>
<keyword evidence="8" id="KW-1185">Reference proteome</keyword>
<evidence type="ECO:0000256" key="3">
    <source>
        <dbReference type="ARBA" id="ARBA00023015"/>
    </source>
</evidence>
<dbReference type="Gene3D" id="1.10.10.10">
    <property type="entry name" value="Winged helix-like DNA-binding domain superfamily/Winged helix DNA-binding domain"/>
    <property type="match status" value="1"/>
</dbReference>
<keyword evidence="3" id="KW-0805">Transcription regulation</keyword>
<dbReference type="Gene3D" id="3.40.190.290">
    <property type="match status" value="1"/>
</dbReference>
<evidence type="ECO:0000256" key="2">
    <source>
        <dbReference type="ARBA" id="ARBA00018718"/>
    </source>
</evidence>
<dbReference type="STRING" id="574375.AZF08_11760"/>
<dbReference type="SUPFAM" id="SSF53850">
    <property type="entry name" value="Periplasmic binding protein-like II"/>
    <property type="match status" value="1"/>
</dbReference>
<dbReference type="eggNOG" id="COG0583">
    <property type="taxonomic scope" value="Bacteria"/>
</dbReference>
<dbReference type="EMBL" id="JOTM01000009">
    <property type="protein sequence ID" value="KEK24098.1"/>
    <property type="molecule type" value="Genomic_DNA"/>
</dbReference>
<keyword evidence="5" id="KW-0804">Transcription</keyword>
<evidence type="ECO:0000256" key="5">
    <source>
        <dbReference type="ARBA" id="ARBA00023163"/>
    </source>
</evidence>